<reference evidence="2" key="1">
    <citation type="journal article" date="2014" name="Int. J. Syst. Evol. Microbiol.">
        <title>Complete genome of a new Firmicutes species belonging to the dominant human colonic microbiota ('Ruminococcus bicirculans') reveals two chromosomes and a selective capacity to utilize plant glucans.</title>
        <authorList>
            <consortium name="NISC Comparative Sequencing Program"/>
            <person name="Wegmann U."/>
            <person name="Louis P."/>
            <person name="Goesmann A."/>
            <person name="Henrissat B."/>
            <person name="Duncan S.H."/>
            <person name="Flint H.J."/>
        </authorList>
    </citation>
    <scope>NUCLEOTIDE SEQUENCE</scope>
    <source>
        <strain evidence="2">NBRC 107715</strain>
    </source>
</reference>
<evidence type="ECO:0000313" key="1">
    <source>
        <dbReference type="EMBL" id="GEP06516.1"/>
    </source>
</evidence>
<keyword evidence="4" id="KW-1185">Reference proteome</keyword>
<dbReference type="EMBL" id="BSPK01000031">
    <property type="protein sequence ID" value="GLS63906.1"/>
    <property type="molecule type" value="Genomic_DNA"/>
</dbReference>
<dbReference type="Proteomes" id="UP001156856">
    <property type="component" value="Unassembled WGS sequence"/>
</dbReference>
<comment type="caution">
    <text evidence="1">The sequence shown here is derived from an EMBL/GenBank/DDBJ whole genome shotgun (WGS) entry which is preliminary data.</text>
</comment>
<evidence type="ECO:0000313" key="2">
    <source>
        <dbReference type="EMBL" id="GLS63906.1"/>
    </source>
</evidence>
<protein>
    <submittedName>
        <fullName evidence="1">Uncharacterized protein</fullName>
    </submittedName>
</protein>
<organism evidence="1 3">
    <name type="scientific">Methylobacterium oxalidis</name>
    <dbReference type="NCBI Taxonomy" id="944322"/>
    <lineage>
        <taxon>Bacteria</taxon>
        <taxon>Pseudomonadati</taxon>
        <taxon>Pseudomonadota</taxon>
        <taxon>Alphaproteobacteria</taxon>
        <taxon>Hyphomicrobiales</taxon>
        <taxon>Methylobacteriaceae</taxon>
        <taxon>Methylobacterium</taxon>
    </lineage>
</organism>
<dbReference type="OrthoDB" id="5418945at2"/>
<dbReference type="EMBL" id="BJZU01000105">
    <property type="protein sequence ID" value="GEP06516.1"/>
    <property type="molecule type" value="Genomic_DNA"/>
</dbReference>
<name>A0A512J988_9HYPH</name>
<dbReference type="AlphaFoldDB" id="A0A512J988"/>
<evidence type="ECO:0000313" key="3">
    <source>
        <dbReference type="Proteomes" id="UP000321960"/>
    </source>
</evidence>
<gene>
    <name evidence="2" type="ORF">GCM10007888_22870</name>
    <name evidence="1" type="ORF">MOX02_45540</name>
</gene>
<evidence type="ECO:0000313" key="4">
    <source>
        <dbReference type="Proteomes" id="UP001156856"/>
    </source>
</evidence>
<dbReference type="Proteomes" id="UP000321960">
    <property type="component" value="Unassembled WGS sequence"/>
</dbReference>
<reference evidence="1 3" key="3">
    <citation type="submission" date="2019-07" db="EMBL/GenBank/DDBJ databases">
        <title>Whole genome shotgun sequence of Methylobacterium oxalidis NBRC 107715.</title>
        <authorList>
            <person name="Hosoyama A."/>
            <person name="Uohara A."/>
            <person name="Ohji S."/>
            <person name="Ichikawa N."/>
        </authorList>
    </citation>
    <scope>NUCLEOTIDE SEQUENCE [LARGE SCALE GENOMIC DNA]</scope>
    <source>
        <strain evidence="1 3">NBRC 107715</strain>
    </source>
</reference>
<accession>A0A512J988</accession>
<sequence length="67" mass="7237">MSALTDSDLQELARSEHGFRGKLGSVGRGGPAVEGLSQTVTSLMAMPDATTMLALMRRLDPLHWRLV</sequence>
<reference evidence="2" key="4">
    <citation type="submission" date="2023-01" db="EMBL/GenBank/DDBJ databases">
        <title>Draft genome sequence of Methylobacterium oxalidis strain NBRC 107715.</title>
        <authorList>
            <person name="Sun Q."/>
            <person name="Mori K."/>
        </authorList>
    </citation>
    <scope>NUCLEOTIDE SEQUENCE</scope>
    <source>
        <strain evidence="2">NBRC 107715</strain>
    </source>
</reference>
<proteinExistence type="predicted"/>
<dbReference type="RefSeq" id="WP_147028055.1">
    <property type="nucleotide sequence ID" value="NZ_BJZU01000105.1"/>
</dbReference>
<reference evidence="4" key="2">
    <citation type="journal article" date="2019" name="Int. J. Syst. Evol. Microbiol.">
        <title>The Global Catalogue of Microorganisms (GCM) 10K type strain sequencing project: providing services to taxonomists for standard genome sequencing and annotation.</title>
        <authorList>
            <consortium name="The Broad Institute Genomics Platform"/>
            <consortium name="The Broad Institute Genome Sequencing Center for Infectious Disease"/>
            <person name="Wu L."/>
            <person name="Ma J."/>
        </authorList>
    </citation>
    <scope>NUCLEOTIDE SEQUENCE [LARGE SCALE GENOMIC DNA]</scope>
    <source>
        <strain evidence="4">NBRC 107715</strain>
    </source>
</reference>